<dbReference type="Gene3D" id="1.20.1560.10">
    <property type="entry name" value="ABC transporter type 1, transmembrane domain"/>
    <property type="match status" value="1"/>
</dbReference>
<evidence type="ECO:0000256" key="7">
    <source>
        <dbReference type="SAM" id="Phobius"/>
    </source>
</evidence>
<dbReference type="GO" id="GO:0005524">
    <property type="term" value="F:ATP binding"/>
    <property type="evidence" value="ECO:0007669"/>
    <property type="project" value="UniProtKB-KW"/>
</dbReference>
<evidence type="ECO:0000256" key="6">
    <source>
        <dbReference type="ARBA" id="ARBA00023136"/>
    </source>
</evidence>
<dbReference type="GO" id="GO:0034040">
    <property type="term" value="F:ATPase-coupled lipid transmembrane transporter activity"/>
    <property type="evidence" value="ECO:0007669"/>
    <property type="project" value="TreeGrafter"/>
</dbReference>
<feature type="transmembrane region" description="Helical" evidence="7">
    <location>
        <begin position="280"/>
        <end position="303"/>
    </location>
</feature>
<organism evidence="10 11">
    <name type="scientific">Mucilaginibacter lappiensis</name>
    <dbReference type="NCBI Taxonomy" id="354630"/>
    <lineage>
        <taxon>Bacteria</taxon>
        <taxon>Pseudomonadati</taxon>
        <taxon>Bacteroidota</taxon>
        <taxon>Sphingobacteriia</taxon>
        <taxon>Sphingobacteriales</taxon>
        <taxon>Sphingobacteriaceae</taxon>
        <taxon>Mucilaginibacter</taxon>
    </lineage>
</organism>
<feature type="transmembrane region" description="Helical" evidence="7">
    <location>
        <begin position="251"/>
        <end position="268"/>
    </location>
</feature>
<keyword evidence="5 7" id="KW-1133">Transmembrane helix</keyword>
<evidence type="ECO:0000256" key="4">
    <source>
        <dbReference type="ARBA" id="ARBA00022840"/>
    </source>
</evidence>
<keyword evidence="3" id="KW-0547">Nucleotide-binding</keyword>
<dbReference type="InterPro" id="IPR039421">
    <property type="entry name" value="Type_1_exporter"/>
</dbReference>
<feature type="transmembrane region" description="Helical" evidence="7">
    <location>
        <begin position="23"/>
        <end position="43"/>
    </location>
</feature>
<dbReference type="PROSITE" id="PS50893">
    <property type="entry name" value="ABC_TRANSPORTER_2"/>
    <property type="match status" value="1"/>
</dbReference>
<proteinExistence type="predicted"/>
<comment type="caution">
    <text evidence="10">The sequence shown here is derived from an EMBL/GenBank/DDBJ whole genome shotgun (WGS) entry which is preliminary data.</text>
</comment>
<dbReference type="InterPro" id="IPR027417">
    <property type="entry name" value="P-loop_NTPase"/>
</dbReference>
<feature type="domain" description="ABC transmembrane type-1" evidence="9">
    <location>
        <begin position="25"/>
        <end position="304"/>
    </location>
</feature>
<dbReference type="InterPro" id="IPR003593">
    <property type="entry name" value="AAA+_ATPase"/>
</dbReference>
<keyword evidence="2 7" id="KW-0812">Transmembrane</keyword>
<evidence type="ECO:0000256" key="2">
    <source>
        <dbReference type="ARBA" id="ARBA00022692"/>
    </source>
</evidence>
<dbReference type="RefSeq" id="WP_183589468.1">
    <property type="nucleotide sequence ID" value="NZ_JACHCA010000017.1"/>
</dbReference>
<dbReference type="EMBL" id="JACHCA010000017">
    <property type="protein sequence ID" value="MBB6130780.1"/>
    <property type="molecule type" value="Genomic_DNA"/>
</dbReference>
<dbReference type="Pfam" id="PF00664">
    <property type="entry name" value="ABC_membrane"/>
    <property type="match status" value="1"/>
</dbReference>
<dbReference type="InterPro" id="IPR036640">
    <property type="entry name" value="ABC1_TM_sf"/>
</dbReference>
<feature type="domain" description="ABC transporter" evidence="8">
    <location>
        <begin position="335"/>
        <end position="541"/>
    </location>
</feature>
<evidence type="ECO:0000259" key="8">
    <source>
        <dbReference type="PROSITE" id="PS50893"/>
    </source>
</evidence>
<dbReference type="SUPFAM" id="SSF90123">
    <property type="entry name" value="ABC transporter transmembrane region"/>
    <property type="match status" value="1"/>
</dbReference>
<accession>A0A841JIL0</accession>
<dbReference type="Proteomes" id="UP000548326">
    <property type="component" value="Unassembled WGS sequence"/>
</dbReference>
<evidence type="ECO:0000259" key="9">
    <source>
        <dbReference type="PROSITE" id="PS50929"/>
    </source>
</evidence>
<evidence type="ECO:0000256" key="1">
    <source>
        <dbReference type="ARBA" id="ARBA00004651"/>
    </source>
</evidence>
<keyword evidence="6 7" id="KW-0472">Membrane</keyword>
<dbReference type="AlphaFoldDB" id="A0A841JIL0"/>
<dbReference type="Pfam" id="PF00005">
    <property type="entry name" value="ABC_tran"/>
    <property type="match status" value="1"/>
</dbReference>
<dbReference type="PANTHER" id="PTHR24221">
    <property type="entry name" value="ATP-BINDING CASSETTE SUB-FAMILY B"/>
    <property type="match status" value="1"/>
</dbReference>
<name>A0A841JIL0_9SPHI</name>
<comment type="subcellular location">
    <subcellularLocation>
        <location evidence="1">Cell membrane</location>
        <topology evidence="1">Multi-pass membrane protein</topology>
    </subcellularLocation>
</comment>
<dbReference type="CDD" id="cd07346">
    <property type="entry name" value="ABC_6TM_exporters"/>
    <property type="match status" value="1"/>
</dbReference>
<feature type="transmembrane region" description="Helical" evidence="7">
    <location>
        <begin position="162"/>
        <end position="180"/>
    </location>
</feature>
<dbReference type="SUPFAM" id="SSF52540">
    <property type="entry name" value="P-loop containing nucleoside triphosphate hydrolases"/>
    <property type="match status" value="1"/>
</dbReference>
<evidence type="ECO:0000256" key="3">
    <source>
        <dbReference type="ARBA" id="ARBA00022741"/>
    </source>
</evidence>
<dbReference type="CDD" id="cd03228">
    <property type="entry name" value="ABCC_MRP_Like"/>
    <property type="match status" value="1"/>
</dbReference>
<dbReference type="GO" id="GO:0016887">
    <property type="term" value="F:ATP hydrolysis activity"/>
    <property type="evidence" value="ECO:0007669"/>
    <property type="project" value="InterPro"/>
</dbReference>
<dbReference type="PANTHER" id="PTHR24221:SF654">
    <property type="entry name" value="ATP-BINDING CASSETTE SUB-FAMILY B MEMBER 6"/>
    <property type="match status" value="1"/>
</dbReference>
<sequence length="541" mass="61804">MNRQLLYQVRWGWFLTKGYRSQLSLYFLLELLVIIMSILFVYYSKRAVDISMNVEHGNLKLTITLMVLCGMTGLLVRLLSVWINEKTKLSMTVSFQNTLVKKQMHSVWKYVKRFHTGDLMVRMNADSGEVVQMLCNTALACLITGLRLFALLGFLWYFDPMLAVMIIAISPLFLFSKIYFRKMRKLSQEVKRSESLIGNLMQENLRFRLLIRALGLISIRQRKFEQNQQQNYQLKLDQLSFLTFTQGVMKFAINAGYLLTFIWGIYRLHVHQITFGTMTAFLQLVGRIQTPMLSLIAFFPSFIRFRTSAERLIEIENVEPDDNLTPRRLNDIKSIAFKNVSFRYEDSAVIDNLNTGMNVGEPTAIIGASGKGKTTFIRLLLALIKPDNGEIIVEDKHDRYKISSEYRLNFAYVPQGNTLFAGTVCENLDGGDGAMSEEKLNYALYLACAEFVHDLPEGLNTKVGESGYGLSEGQAQRISIARALIRDCSVWLFDEVTSALDGKTTALLMERILTAGKDKIVIFVTHDLNLAEKCSQVIYMH</sequence>
<keyword evidence="4" id="KW-0067">ATP-binding</keyword>
<feature type="transmembrane region" description="Helical" evidence="7">
    <location>
        <begin position="63"/>
        <end position="83"/>
    </location>
</feature>
<evidence type="ECO:0000313" key="10">
    <source>
        <dbReference type="EMBL" id="MBB6130780.1"/>
    </source>
</evidence>
<dbReference type="GO" id="GO:0140359">
    <property type="term" value="F:ABC-type transporter activity"/>
    <property type="evidence" value="ECO:0007669"/>
    <property type="project" value="InterPro"/>
</dbReference>
<dbReference type="SMART" id="SM00382">
    <property type="entry name" value="AAA"/>
    <property type="match status" value="1"/>
</dbReference>
<dbReference type="PROSITE" id="PS50929">
    <property type="entry name" value="ABC_TM1F"/>
    <property type="match status" value="1"/>
</dbReference>
<reference evidence="10 11" key="1">
    <citation type="submission" date="2020-08" db="EMBL/GenBank/DDBJ databases">
        <title>Genomic Encyclopedia of Type Strains, Phase IV (KMG-V): Genome sequencing to study the core and pangenomes of soil and plant-associated prokaryotes.</title>
        <authorList>
            <person name="Whitman W."/>
        </authorList>
    </citation>
    <scope>NUCLEOTIDE SEQUENCE [LARGE SCALE GENOMIC DNA]</scope>
    <source>
        <strain evidence="10 11">MP601</strain>
    </source>
</reference>
<protein>
    <submittedName>
        <fullName evidence="10">ABC-type multidrug transport system fused ATPase/permease subunit</fullName>
    </submittedName>
</protein>
<gene>
    <name evidence="10" type="ORF">HDF22_004925</name>
</gene>
<dbReference type="GO" id="GO:0005886">
    <property type="term" value="C:plasma membrane"/>
    <property type="evidence" value="ECO:0007669"/>
    <property type="project" value="UniProtKB-SubCell"/>
</dbReference>
<feature type="transmembrane region" description="Helical" evidence="7">
    <location>
        <begin position="130"/>
        <end position="156"/>
    </location>
</feature>
<evidence type="ECO:0000313" key="11">
    <source>
        <dbReference type="Proteomes" id="UP000548326"/>
    </source>
</evidence>
<dbReference type="Gene3D" id="3.40.50.300">
    <property type="entry name" value="P-loop containing nucleotide triphosphate hydrolases"/>
    <property type="match status" value="1"/>
</dbReference>
<evidence type="ECO:0000256" key="5">
    <source>
        <dbReference type="ARBA" id="ARBA00022989"/>
    </source>
</evidence>
<dbReference type="InterPro" id="IPR003439">
    <property type="entry name" value="ABC_transporter-like_ATP-bd"/>
</dbReference>
<dbReference type="InterPro" id="IPR011527">
    <property type="entry name" value="ABC1_TM_dom"/>
</dbReference>